<reference evidence="1" key="1">
    <citation type="submission" date="2022-11" db="EMBL/GenBank/DDBJ databases">
        <title>Centuries of genome instability and evolution in soft-shell clam transmissible cancer (bioRxiv).</title>
        <authorList>
            <person name="Hart S.F.M."/>
            <person name="Yonemitsu M.A."/>
            <person name="Giersch R.M."/>
            <person name="Beal B.F."/>
            <person name="Arriagada G."/>
            <person name="Davis B.W."/>
            <person name="Ostrander E.A."/>
            <person name="Goff S.P."/>
            <person name="Metzger M.J."/>
        </authorList>
    </citation>
    <scope>NUCLEOTIDE SEQUENCE</scope>
    <source>
        <strain evidence="1">MELC-2E11</strain>
        <tissue evidence="1">Siphon/mantle</tissue>
    </source>
</reference>
<accession>A0ABY7FBN1</accession>
<evidence type="ECO:0000313" key="1">
    <source>
        <dbReference type="EMBL" id="WAR18184.1"/>
    </source>
</evidence>
<proteinExistence type="predicted"/>
<sequence length="186" mass="21312">MYYKRRLCFIIMFDQYVFLLKGIDGIRNLAQAYTHMIAMESIKTWLFGKQESAVQEAMPSLSTAQENMLQGEEKDNMCKNQSKGTPTNLDNSLSSSIDSHINLTGTIETVPELQENVNLAKDAENHKVFRTSVYKHTAYATRKLGITHRHLKALKTLFVGVWSHYMLLEYYLPSIVKYGPDVPNKN</sequence>
<organism evidence="1 2">
    <name type="scientific">Mya arenaria</name>
    <name type="common">Soft-shell clam</name>
    <dbReference type="NCBI Taxonomy" id="6604"/>
    <lineage>
        <taxon>Eukaryota</taxon>
        <taxon>Metazoa</taxon>
        <taxon>Spiralia</taxon>
        <taxon>Lophotrochozoa</taxon>
        <taxon>Mollusca</taxon>
        <taxon>Bivalvia</taxon>
        <taxon>Autobranchia</taxon>
        <taxon>Heteroconchia</taxon>
        <taxon>Euheterodonta</taxon>
        <taxon>Imparidentia</taxon>
        <taxon>Neoheterodontei</taxon>
        <taxon>Myida</taxon>
        <taxon>Myoidea</taxon>
        <taxon>Myidae</taxon>
        <taxon>Mya</taxon>
    </lineage>
</organism>
<evidence type="ECO:0000313" key="2">
    <source>
        <dbReference type="Proteomes" id="UP001164746"/>
    </source>
</evidence>
<keyword evidence="2" id="KW-1185">Reference proteome</keyword>
<name>A0ABY7FBN1_MYAAR</name>
<dbReference type="EMBL" id="CP111022">
    <property type="protein sequence ID" value="WAR18184.1"/>
    <property type="molecule type" value="Genomic_DNA"/>
</dbReference>
<gene>
    <name evidence="1" type="ORF">MAR_000022</name>
</gene>
<feature type="non-terminal residue" evidence="1">
    <location>
        <position position="186"/>
    </location>
</feature>
<dbReference type="Proteomes" id="UP001164746">
    <property type="component" value="Chromosome 11"/>
</dbReference>
<protein>
    <submittedName>
        <fullName evidence="1">Uncharacterized protein</fullName>
    </submittedName>
</protein>